<dbReference type="AlphaFoldDB" id="A0A016V4Y8"/>
<name>A0A016V4Y8_9BILA</name>
<keyword evidence="4" id="KW-1185">Reference proteome</keyword>
<feature type="compositionally biased region" description="Basic and acidic residues" evidence="2">
    <location>
        <begin position="253"/>
        <end position="262"/>
    </location>
</feature>
<dbReference type="InterPro" id="IPR011009">
    <property type="entry name" value="Kinase-like_dom_sf"/>
</dbReference>
<sequence length="262" mass="28791">MKANPPGAQPAPNAAKPVARSSASKPSGSTAPKDPKDPKEASHPSKEAAKKAADDNEAKTCKLNTAAGDPTKKPAQKSADKKAADKKKKERVAKREKMKENDVLKSDNFTWKIIKLLGSGGFGDVYKVVKQDNEDKKEYAMKTEMCEGDKRMLRLKIEVRVLGLCQNVENPEKRRHFIELVDRGKTEKFKRPRFARGCMNPLRSGSGADSCIRDTAAQDRVPRISPDPRTGPPFAPDLSGPDESRGTPSPQKQRVDWDLTTG</sequence>
<feature type="compositionally biased region" description="Low complexity" evidence="2">
    <location>
        <begin position="1"/>
        <end position="17"/>
    </location>
</feature>
<dbReference type="EMBL" id="JARK01001353">
    <property type="protein sequence ID" value="EYC22331.1"/>
    <property type="molecule type" value="Genomic_DNA"/>
</dbReference>
<dbReference type="GO" id="GO:0005524">
    <property type="term" value="F:ATP binding"/>
    <property type="evidence" value="ECO:0007669"/>
    <property type="project" value="UniProtKB-UniRule"/>
</dbReference>
<feature type="compositionally biased region" description="Polar residues" evidence="2">
    <location>
        <begin position="21"/>
        <end position="30"/>
    </location>
</feature>
<dbReference type="OrthoDB" id="1405469at2759"/>
<feature type="compositionally biased region" description="Basic and acidic residues" evidence="2">
    <location>
        <begin position="33"/>
        <end position="60"/>
    </location>
</feature>
<organism evidence="3 4">
    <name type="scientific">Ancylostoma ceylanicum</name>
    <dbReference type="NCBI Taxonomy" id="53326"/>
    <lineage>
        <taxon>Eukaryota</taxon>
        <taxon>Metazoa</taxon>
        <taxon>Ecdysozoa</taxon>
        <taxon>Nematoda</taxon>
        <taxon>Chromadorea</taxon>
        <taxon>Rhabditida</taxon>
        <taxon>Rhabditina</taxon>
        <taxon>Rhabditomorpha</taxon>
        <taxon>Strongyloidea</taxon>
        <taxon>Ancylostomatidae</taxon>
        <taxon>Ancylostomatinae</taxon>
        <taxon>Ancylostoma</taxon>
    </lineage>
</organism>
<dbReference type="STRING" id="53326.A0A016V4Y8"/>
<keyword evidence="1" id="KW-0547">Nucleotide-binding</keyword>
<evidence type="ECO:0008006" key="5">
    <source>
        <dbReference type="Google" id="ProtNLM"/>
    </source>
</evidence>
<evidence type="ECO:0000256" key="1">
    <source>
        <dbReference type="PROSITE-ProRule" id="PRU10141"/>
    </source>
</evidence>
<dbReference type="Proteomes" id="UP000024635">
    <property type="component" value="Unassembled WGS sequence"/>
</dbReference>
<dbReference type="Gene3D" id="3.30.200.20">
    <property type="entry name" value="Phosphorylase Kinase, domain 1"/>
    <property type="match status" value="1"/>
</dbReference>
<evidence type="ECO:0000313" key="4">
    <source>
        <dbReference type="Proteomes" id="UP000024635"/>
    </source>
</evidence>
<gene>
    <name evidence="3" type="primary">Acey_s0017.g3289</name>
    <name evidence="3" type="ORF">Y032_0017g3289</name>
</gene>
<protein>
    <recommendedName>
        <fullName evidence="5">Protein kinase domain-containing protein</fullName>
    </recommendedName>
</protein>
<comment type="caution">
    <text evidence="3">The sequence shown here is derived from an EMBL/GenBank/DDBJ whole genome shotgun (WGS) entry which is preliminary data.</text>
</comment>
<proteinExistence type="predicted"/>
<keyword evidence="1" id="KW-0067">ATP-binding</keyword>
<dbReference type="SUPFAM" id="SSF56112">
    <property type="entry name" value="Protein kinase-like (PK-like)"/>
    <property type="match status" value="1"/>
</dbReference>
<dbReference type="PROSITE" id="PS00107">
    <property type="entry name" value="PROTEIN_KINASE_ATP"/>
    <property type="match status" value="1"/>
</dbReference>
<reference evidence="4" key="1">
    <citation type="journal article" date="2015" name="Nat. Genet.">
        <title>The genome and transcriptome of the zoonotic hookworm Ancylostoma ceylanicum identify infection-specific gene families.</title>
        <authorList>
            <person name="Schwarz E.M."/>
            <person name="Hu Y."/>
            <person name="Antoshechkin I."/>
            <person name="Miller M.M."/>
            <person name="Sternberg P.W."/>
            <person name="Aroian R.V."/>
        </authorList>
    </citation>
    <scope>NUCLEOTIDE SEQUENCE</scope>
    <source>
        <strain evidence="4">HY135</strain>
    </source>
</reference>
<evidence type="ECO:0000256" key="2">
    <source>
        <dbReference type="SAM" id="MobiDB-lite"/>
    </source>
</evidence>
<feature type="region of interest" description="Disordered" evidence="2">
    <location>
        <begin position="1"/>
        <end position="100"/>
    </location>
</feature>
<dbReference type="InterPro" id="IPR017441">
    <property type="entry name" value="Protein_kinase_ATP_BS"/>
</dbReference>
<evidence type="ECO:0000313" key="3">
    <source>
        <dbReference type="EMBL" id="EYC22331.1"/>
    </source>
</evidence>
<accession>A0A016V4Y8</accession>
<feature type="region of interest" description="Disordered" evidence="2">
    <location>
        <begin position="216"/>
        <end position="262"/>
    </location>
</feature>
<feature type="binding site" evidence="1">
    <location>
        <position position="142"/>
    </location>
    <ligand>
        <name>ATP</name>
        <dbReference type="ChEBI" id="CHEBI:30616"/>
    </ligand>
</feature>